<comment type="caution">
    <text evidence="2">The sequence shown here is derived from an EMBL/GenBank/DDBJ whole genome shotgun (WGS) entry which is preliminary data.</text>
</comment>
<evidence type="ECO:0000313" key="2">
    <source>
        <dbReference type="EMBL" id="GKV01209.1"/>
    </source>
</evidence>
<organism evidence="2 3">
    <name type="scientific">Rubroshorea leprosula</name>
    <dbReference type="NCBI Taxonomy" id="152421"/>
    <lineage>
        <taxon>Eukaryota</taxon>
        <taxon>Viridiplantae</taxon>
        <taxon>Streptophyta</taxon>
        <taxon>Embryophyta</taxon>
        <taxon>Tracheophyta</taxon>
        <taxon>Spermatophyta</taxon>
        <taxon>Magnoliopsida</taxon>
        <taxon>eudicotyledons</taxon>
        <taxon>Gunneridae</taxon>
        <taxon>Pentapetalae</taxon>
        <taxon>rosids</taxon>
        <taxon>malvids</taxon>
        <taxon>Malvales</taxon>
        <taxon>Dipterocarpaceae</taxon>
        <taxon>Rubroshorea</taxon>
    </lineage>
</organism>
<keyword evidence="1" id="KW-0732">Signal</keyword>
<dbReference type="AlphaFoldDB" id="A0AAV5ISL0"/>
<accession>A0AAV5ISL0</accession>
<protein>
    <submittedName>
        <fullName evidence="2">Uncharacterized protein</fullName>
    </submittedName>
</protein>
<gene>
    <name evidence="2" type="ORF">SLEP1_g13779</name>
</gene>
<name>A0AAV5ISL0_9ROSI</name>
<dbReference type="Proteomes" id="UP001054252">
    <property type="component" value="Unassembled WGS sequence"/>
</dbReference>
<evidence type="ECO:0000313" key="3">
    <source>
        <dbReference type="Proteomes" id="UP001054252"/>
    </source>
</evidence>
<keyword evidence="3" id="KW-1185">Reference proteome</keyword>
<proteinExistence type="predicted"/>
<sequence length="163" mass="18676">MQICSTVVALFCAATLFGAVEAAAVQWRKGRKMSCEGLERLSTVVVGGREVSGGRRFALVSLLQMDPFIHALLSQLSRILLNKLKEEFCAIRGVKHDLETLKKYLHTIDRELETAAVKDKFHANTLLWLLRLMDKDKWEYRQTQLRKSAKLGLMKFLSKVKYY</sequence>
<feature type="chain" id="PRO_5043820267" evidence="1">
    <location>
        <begin position="23"/>
        <end position="163"/>
    </location>
</feature>
<feature type="signal peptide" evidence="1">
    <location>
        <begin position="1"/>
        <end position="22"/>
    </location>
</feature>
<dbReference type="EMBL" id="BPVZ01000016">
    <property type="protein sequence ID" value="GKV01209.1"/>
    <property type="molecule type" value="Genomic_DNA"/>
</dbReference>
<reference evidence="2 3" key="1">
    <citation type="journal article" date="2021" name="Commun. Biol.">
        <title>The genome of Shorea leprosula (Dipterocarpaceae) highlights the ecological relevance of drought in aseasonal tropical rainforests.</title>
        <authorList>
            <person name="Ng K.K.S."/>
            <person name="Kobayashi M.J."/>
            <person name="Fawcett J.A."/>
            <person name="Hatakeyama M."/>
            <person name="Paape T."/>
            <person name="Ng C.H."/>
            <person name="Ang C.C."/>
            <person name="Tnah L.H."/>
            <person name="Lee C.T."/>
            <person name="Nishiyama T."/>
            <person name="Sese J."/>
            <person name="O'Brien M.J."/>
            <person name="Copetti D."/>
            <person name="Mohd Noor M.I."/>
            <person name="Ong R.C."/>
            <person name="Putra M."/>
            <person name="Sireger I.Z."/>
            <person name="Indrioko S."/>
            <person name="Kosugi Y."/>
            <person name="Izuno A."/>
            <person name="Isagi Y."/>
            <person name="Lee S.L."/>
            <person name="Shimizu K.K."/>
        </authorList>
    </citation>
    <scope>NUCLEOTIDE SEQUENCE [LARGE SCALE GENOMIC DNA]</scope>
    <source>
        <strain evidence="2">214</strain>
    </source>
</reference>
<evidence type="ECO:0000256" key="1">
    <source>
        <dbReference type="SAM" id="SignalP"/>
    </source>
</evidence>